<evidence type="ECO:0000313" key="2">
    <source>
        <dbReference type="EMBL" id="GED97788.1"/>
    </source>
</evidence>
<dbReference type="InterPro" id="IPR002931">
    <property type="entry name" value="Transglutaminase-like"/>
</dbReference>
<dbReference type="Pfam" id="PF08379">
    <property type="entry name" value="Bact_transglu_N"/>
    <property type="match status" value="1"/>
</dbReference>
<dbReference type="InterPro" id="IPR013589">
    <property type="entry name" value="Bac_transglu_N"/>
</dbReference>
<dbReference type="AlphaFoldDB" id="A0A7I9UX90"/>
<dbReference type="Proteomes" id="UP000444980">
    <property type="component" value="Unassembled WGS sequence"/>
</dbReference>
<dbReference type="RefSeq" id="WP_161927071.1">
    <property type="nucleotide sequence ID" value="NZ_BJOU01000001.1"/>
</dbReference>
<dbReference type="SMART" id="SM00460">
    <property type="entry name" value="TGc"/>
    <property type="match status" value="1"/>
</dbReference>
<organism evidence="2 3">
    <name type="scientific">Gordonia crocea</name>
    <dbReference type="NCBI Taxonomy" id="589162"/>
    <lineage>
        <taxon>Bacteria</taxon>
        <taxon>Bacillati</taxon>
        <taxon>Actinomycetota</taxon>
        <taxon>Actinomycetes</taxon>
        <taxon>Mycobacteriales</taxon>
        <taxon>Gordoniaceae</taxon>
        <taxon>Gordonia</taxon>
    </lineage>
</organism>
<evidence type="ECO:0000313" key="3">
    <source>
        <dbReference type="Proteomes" id="UP000444980"/>
    </source>
</evidence>
<comment type="caution">
    <text evidence="2">The sequence shown here is derived from an EMBL/GenBank/DDBJ whole genome shotgun (WGS) entry which is preliminary data.</text>
</comment>
<dbReference type="InterPro" id="IPR038765">
    <property type="entry name" value="Papain-like_cys_pep_sf"/>
</dbReference>
<keyword evidence="3" id="KW-1185">Reference proteome</keyword>
<dbReference type="OrthoDB" id="9804023at2"/>
<protein>
    <submittedName>
        <fullName evidence="2">Transglutaminase-like protein</fullName>
    </submittedName>
</protein>
<accession>A0A7I9UX90</accession>
<dbReference type="PANTHER" id="PTHR33490:SF6">
    <property type="entry name" value="SLL1049 PROTEIN"/>
    <property type="match status" value="1"/>
</dbReference>
<dbReference type="Gene3D" id="3.10.620.30">
    <property type="match status" value="1"/>
</dbReference>
<dbReference type="SUPFAM" id="SSF54001">
    <property type="entry name" value="Cysteine proteinases"/>
    <property type="match status" value="1"/>
</dbReference>
<feature type="domain" description="Transglutaminase-like" evidence="1">
    <location>
        <begin position="170"/>
        <end position="237"/>
    </location>
</feature>
<reference evidence="3" key="1">
    <citation type="submission" date="2019-06" db="EMBL/GenBank/DDBJ databases">
        <title>Gordonia isolated from sludge of a wastewater treatment plant.</title>
        <authorList>
            <person name="Tamura T."/>
            <person name="Aoyama K."/>
            <person name="Kang Y."/>
            <person name="Saito S."/>
            <person name="Akiyama N."/>
            <person name="Yazawa K."/>
            <person name="Gonoi T."/>
            <person name="Mikami Y."/>
        </authorList>
    </citation>
    <scope>NUCLEOTIDE SEQUENCE [LARGE SCALE GENOMIC DNA]</scope>
    <source>
        <strain evidence="3">NBRC 107697</strain>
    </source>
</reference>
<name>A0A7I9UX90_9ACTN</name>
<sequence>MTLRLRIVHTTGFTYSAPVASSFNEARITPRTDTRQTVIVDHVDTVPAARQYRYSDYWTTAVTVFDLNTPHERLEVVGTAVVETENEVRGPEALSVDWVRLRDDQLIDEYDEMLQPTSYTPHTPEITAFARDTASGLSPVAAAEAVVAGVHAAMTYEQGTTEVHSTAADAWRHRSGVCQDYAHISLAMLRSLGIPARYVSGYLHPREGAGVGEAVDGESHAWIEVWTGGWWGIDPTNNKFIDDHHVAVGTGRDYADLTPIKGIYTGSADSELDVTVRITRLA</sequence>
<evidence type="ECO:0000259" key="1">
    <source>
        <dbReference type="SMART" id="SM00460"/>
    </source>
</evidence>
<dbReference type="PANTHER" id="PTHR33490">
    <property type="entry name" value="BLR5614 PROTEIN-RELATED"/>
    <property type="match status" value="1"/>
</dbReference>
<gene>
    <name evidence="2" type="ORF">nbrc107697_18270</name>
</gene>
<dbReference type="EMBL" id="BJOU01000001">
    <property type="protein sequence ID" value="GED97788.1"/>
    <property type="molecule type" value="Genomic_DNA"/>
</dbReference>
<proteinExistence type="predicted"/>
<dbReference type="Pfam" id="PF01841">
    <property type="entry name" value="Transglut_core"/>
    <property type="match status" value="1"/>
</dbReference>